<protein>
    <recommendedName>
        <fullName evidence="4">Isoamyl acetate-hydrolyzing esterase 1 homolog</fullName>
    </recommendedName>
</protein>
<evidence type="ECO:0000256" key="1">
    <source>
        <dbReference type="ARBA" id="ARBA00022801"/>
    </source>
</evidence>
<dbReference type="InterPro" id="IPR045136">
    <property type="entry name" value="Iah1-like"/>
</dbReference>
<dbReference type="Proteomes" id="UP000515154">
    <property type="component" value="Linkage group LG6"/>
</dbReference>
<dbReference type="SUPFAM" id="SSF52266">
    <property type="entry name" value="SGNH hydrolase"/>
    <property type="match status" value="1"/>
</dbReference>
<dbReference type="PANTHER" id="PTHR14209:SF19">
    <property type="entry name" value="ISOAMYL ACETATE-HYDROLYZING ESTERASE 1 HOMOLOG"/>
    <property type="match status" value="1"/>
</dbReference>
<dbReference type="PANTHER" id="PTHR14209">
    <property type="entry name" value="ISOAMYL ACETATE-HYDROLYZING ESTERASE 1"/>
    <property type="match status" value="1"/>
</dbReference>
<dbReference type="FunFam" id="3.40.50.1110:FF:000002">
    <property type="entry name" value="isoamyl acetate-hydrolyzing esterase 1 homolog"/>
    <property type="match status" value="1"/>
</dbReference>
<dbReference type="Gene3D" id="3.40.50.1110">
    <property type="entry name" value="SGNH hydrolase"/>
    <property type="match status" value="1"/>
</dbReference>
<proteinExistence type="inferred from homology"/>
<name>A0A6P7SIG5_9MOLL</name>
<evidence type="ECO:0000313" key="6">
    <source>
        <dbReference type="Proteomes" id="UP000515154"/>
    </source>
</evidence>
<sequence length="285" mass="32198">MYQYPPLFRVVTTYTRATATFSLRSSIKRVAKQLETATIFDMAGDSDCSAPFRWPKAFLFGDSITQYAFSHDGCWASLVANILQRKCDVINRGFSGYNSRWCKKILPSVLNKNELKDAVFVTIFLGANDCADVKINPLQHVPVDEFKNNMVEMVQILQESGLSAEQVILIGPPAVDEESWAKCCEQKDRVSSNFNKNTIHYAAACKQAAEEVGTQCIDLYTEMMKHNNWKEMLNDGLHLSNKGSCFLFSLLLPLVEELTKNLPFILPYWADVDPNNLEMLLDGIK</sequence>
<accession>A0A6P7SIG5</accession>
<dbReference type="InterPro" id="IPR036514">
    <property type="entry name" value="SGNH_hydro_sf"/>
</dbReference>
<dbReference type="InterPro" id="IPR013830">
    <property type="entry name" value="SGNH_hydro"/>
</dbReference>
<dbReference type="CDD" id="cd01838">
    <property type="entry name" value="Isoamyl_acetate_hydrolase_like"/>
    <property type="match status" value="1"/>
</dbReference>
<comment type="similarity">
    <text evidence="3">Belongs to the 'GDSL' lipolytic enzyme family. IAH1 subfamily.</text>
</comment>
<dbReference type="RefSeq" id="XP_029638207.1">
    <property type="nucleotide sequence ID" value="XM_029782347.2"/>
</dbReference>
<evidence type="ECO:0000256" key="2">
    <source>
        <dbReference type="ARBA" id="ARBA00024673"/>
    </source>
</evidence>
<comment type="function">
    <text evidence="2">Probable lipase.</text>
</comment>
<dbReference type="GO" id="GO:0016787">
    <property type="term" value="F:hydrolase activity"/>
    <property type="evidence" value="ECO:0007669"/>
    <property type="project" value="UniProtKB-KW"/>
</dbReference>
<evidence type="ECO:0000256" key="4">
    <source>
        <dbReference type="ARBA" id="ARBA00026152"/>
    </source>
</evidence>
<keyword evidence="1" id="KW-0378">Hydrolase</keyword>
<evidence type="ECO:0000313" key="7">
    <source>
        <dbReference type="RefSeq" id="XP_029638207.1"/>
    </source>
</evidence>
<dbReference type="KEGG" id="osn:115213397"/>
<evidence type="ECO:0000259" key="5">
    <source>
        <dbReference type="Pfam" id="PF13472"/>
    </source>
</evidence>
<dbReference type="AlphaFoldDB" id="A0A6P7SIG5"/>
<dbReference type="Pfam" id="PF13472">
    <property type="entry name" value="Lipase_GDSL_2"/>
    <property type="match status" value="1"/>
</dbReference>
<feature type="domain" description="SGNH hydrolase-type esterase" evidence="5">
    <location>
        <begin position="59"/>
        <end position="243"/>
    </location>
</feature>
<keyword evidence="6" id="KW-1185">Reference proteome</keyword>
<evidence type="ECO:0000256" key="3">
    <source>
        <dbReference type="ARBA" id="ARBA00025755"/>
    </source>
</evidence>
<reference evidence="7" key="1">
    <citation type="submission" date="2025-08" db="UniProtKB">
        <authorList>
            <consortium name="RefSeq"/>
        </authorList>
    </citation>
    <scope>IDENTIFICATION</scope>
</reference>
<organism evidence="6 7">
    <name type="scientific">Octopus sinensis</name>
    <name type="common">East Asian common octopus</name>
    <dbReference type="NCBI Taxonomy" id="2607531"/>
    <lineage>
        <taxon>Eukaryota</taxon>
        <taxon>Metazoa</taxon>
        <taxon>Spiralia</taxon>
        <taxon>Lophotrochozoa</taxon>
        <taxon>Mollusca</taxon>
        <taxon>Cephalopoda</taxon>
        <taxon>Coleoidea</taxon>
        <taxon>Octopodiformes</taxon>
        <taxon>Octopoda</taxon>
        <taxon>Incirrata</taxon>
        <taxon>Octopodidae</taxon>
        <taxon>Octopus</taxon>
    </lineage>
</organism>
<gene>
    <name evidence="7" type="primary">LOC115213397</name>
</gene>